<dbReference type="AlphaFoldDB" id="A0A411HLE3"/>
<dbReference type="OrthoDB" id="8944720at2"/>
<sequence>MHPDRHNFRPNWPAPDDYLLELGRMTALWGSLDAASVLAFGKFAGYAEILDIRAVIITAHLNFQQRLDAISALCEHLAPSYPKLSNYELVIKQLKAAQKARNKYAHNGATFNEETGKVELSYATARGSLRLHSETVHISDIKEANAKIHEGLCSLHSLVSGKELLPIWERA</sequence>
<dbReference type="Proteomes" id="UP000291562">
    <property type="component" value="Chromosome"/>
</dbReference>
<dbReference type="EMBL" id="CP035704">
    <property type="protein sequence ID" value="QBB71321.1"/>
    <property type="molecule type" value="Genomic_DNA"/>
</dbReference>
<evidence type="ECO:0000313" key="1">
    <source>
        <dbReference type="EMBL" id="QBB71321.1"/>
    </source>
</evidence>
<proteinExistence type="predicted"/>
<name>A0A411HLE3_9GAMM</name>
<evidence type="ECO:0000313" key="2">
    <source>
        <dbReference type="Proteomes" id="UP000291562"/>
    </source>
</evidence>
<protein>
    <submittedName>
        <fullName evidence="1">Uncharacterized protein</fullName>
    </submittedName>
</protein>
<gene>
    <name evidence="1" type="ORF">ELE36_13690</name>
</gene>
<accession>A0A411HLE3</accession>
<keyword evidence="2" id="KW-1185">Reference proteome</keyword>
<reference evidence="1 2" key="1">
    <citation type="submission" date="2019-01" db="EMBL/GenBank/DDBJ databases">
        <title>Pseudolysobacter antarctica gen. nov., sp. nov., isolated from Fildes Peninsula, Antarctica.</title>
        <authorList>
            <person name="Wei Z."/>
            <person name="Peng F."/>
        </authorList>
    </citation>
    <scope>NUCLEOTIDE SEQUENCE [LARGE SCALE GENOMIC DNA]</scope>
    <source>
        <strain evidence="1 2">AQ6-296</strain>
    </source>
</reference>
<organism evidence="1 2">
    <name type="scientific">Pseudolysobacter antarcticus</name>
    <dbReference type="NCBI Taxonomy" id="2511995"/>
    <lineage>
        <taxon>Bacteria</taxon>
        <taxon>Pseudomonadati</taxon>
        <taxon>Pseudomonadota</taxon>
        <taxon>Gammaproteobacteria</taxon>
        <taxon>Lysobacterales</taxon>
        <taxon>Rhodanobacteraceae</taxon>
        <taxon>Pseudolysobacter</taxon>
    </lineage>
</organism>
<dbReference type="KEGG" id="xbc:ELE36_13690"/>